<dbReference type="PANTHER" id="PTHR12801:SF45">
    <property type="entry name" value="RNA EXONUCLEASE 4"/>
    <property type="match status" value="1"/>
</dbReference>
<protein>
    <recommendedName>
        <fullName evidence="7">Exonuclease domain-containing protein</fullName>
    </recommendedName>
</protein>
<dbReference type="InterPro" id="IPR013520">
    <property type="entry name" value="Ribonucl_H"/>
</dbReference>
<keyword evidence="1" id="KW-0698">rRNA processing</keyword>
<organism evidence="8 9">
    <name type="scientific">Diaporthe vaccinii</name>
    <dbReference type="NCBI Taxonomy" id="105482"/>
    <lineage>
        <taxon>Eukaryota</taxon>
        <taxon>Fungi</taxon>
        <taxon>Dikarya</taxon>
        <taxon>Ascomycota</taxon>
        <taxon>Pezizomycotina</taxon>
        <taxon>Sordariomycetes</taxon>
        <taxon>Sordariomycetidae</taxon>
        <taxon>Diaporthales</taxon>
        <taxon>Diaporthaceae</taxon>
        <taxon>Diaporthe</taxon>
        <taxon>Diaporthe eres species complex</taxon>
    </lineage>
</organism>
<feature type="compositionally biased region" description="Basic and acidic residues" evidence="6">
    <location>
        <begin position="341"/>
        <end position="362"/>
    </location>
</feature>
<evidence type="ECO:0000256" key="1">
    <source>
        <dbReference type="ARBA" id="ARBA00022552"/>
    </source>
</evidence>
<evidence type="ECO:0000256" key="5">
    <source>
        <dbReference type="ARBA" id="ARBA00025599"/>
    </source>
</evidence>
<evidence type="ECO:0000313" key="9">
    <source>
        <dbReference type="Proteomes" id="UP001600888"/>
    </source>
</evidence>
<gene>
    <name evidence="8" type="ORF">FJTKL_01710</name>
</gene>
<evidence type="ECO:0000256" key="4">
    <source>
        <dbReference type="ARBA" id="ARBA00022839"/>
    </source>
</evidence>
<dbReference type="EMBL" id="JBAWTH010000129">
    <property type="protein sequence ID" value="KAL2275651.1"/>
    <property type="molecule type" value="Genomic_DNA"/>
</dbReference>
<dbReference type="SMART" id="SM00479">
    <property type="entry name" value="EXOIII"/>
    <property type="match status" value="1"/>
</dbReference>
<feature type="region of interest" description="Disordered" evidence="6">
    <location>
        <begin position="341"/>
        <end position="416"/>
    </location>
</feature>
<feature type="region of interest" description="Disordered" evidence="6">
    <location>
        <begin position="108"/>
        <end position="157"/>
    </location>
</feature>
<feature type="domain" description="Exonuclease" evidence="7">
    <location>
        <begin position="216"/>
        <end position="453"/>
    </location>
</feature>
<evidence type="ECO:0000256" key="6">
    <source>
        <dbReference type="SAM" id="MobiDB-lite"/>
    </source>
</evidence>
<keyword evidence="3" id="KW-0378">Hydrolase</keyword>
<evidence type="ECO:0000256" key="3">
    <source>
        <dbReference type="ARBA" id="ARBA00022801"/>
    </source>
</evidence>
<comment type="function">
    <text evidence="5">Exoribonuclease involved in ribosome biosynthesis. Involved in the processing of ITS1, the internal transcribed spacer localized between the 18S and 5.8S rRNAs.</text>
</comment>
<reference evidence="8 9" key="1">
    <citation type="submission" date="2024-03" db="EMBL/GenBank/DDBJ databases">
        <title>A high-quality draft genome sequence of Diaporthe vaccinii, a causative agent of upright dieback and viscid rot disease in cranberry plants.</title>
        <authorList>
            <person name="Sarrasin M."/>
            <person name="Lang B.F."/>
            <person name="Burger G."/>
        </authorList>
    </citation>
    <scope>NUCLEOTIDE SEQUENCE [LARGE SCALE GENOMIC DNA]</scope>
    <source>
        <strain evidence="8 9">IS7</strain>
    </source>
</reference>
<dbReference type="InterPro" id="IPR036397">
    <property type="entry name" value="RNaseH_sf"/>
</dbReference>
<dbReference type="Proteomes" id="UP001600888">
    <property type="component" value="Unassembled WGS sequence"/>
</dbReference>
<keyword evidence="9" id="KW-1185">Reference proteome</keyword>
<evidence type="ECO:0000259" key="7">
    <source>
        <dbReference type="SMART" id="SM00479"/>
    </source>
</evidence>
<dbReference type="SUPFAM" id="SSF53098">
    <property type="entry name" value="Ribonuclease H-like"/>
    <property type="match status" value="1"/>
</dbReference>
<dbReference type="Gene3D" id="3.30.420.10">
    <property type="entry name" value="Ribonuclease H-like superfamily/Ribonuclease H"/>
    <property type="match status" value="1"/>
</dbReference>
<feature type="compositionally biased region" description="Polar residues" evidence="6">
    <location>
        <begin position="383"/>
        <end position="394"/>
    </location>
</feature>
<dbReference type="CDD" id="cd06137">
    <property type="entry name" value="DEDDh_RNase"/>
    <property type="match status" value="1"/>
</dbReference>
<sequence>MEGLISSPRVDVSAAPWKAEQPKQLEFPAAAPAFLPVRISNSGSLILDPGQTEDAYMKQLQKLRHSKETLQKAGYVMQPLTEVELDQKKKCGRCHKFVFKKPFKRAFDGKPKPGSDTVAASATKQGPSGGATDAVSKTSQGGERSKKPPANGSQPDCRYHSGYFNGRTWSCCKTGAYNQPCKSSAEHKTAEYKPGELERQYRYYHTPAASSSAVRRAIAIDCEMGVGMTNESLCIRVSVVDYFTAEVLVDKLVFPDEPLLNYNSRFSGVNHAQMTRAKAMGDCLFGIAAAREAIWKFIGPDTIVVAHSGQNDLNSLRWLHGNIVDTQLVESLPVMKLEKEAREKEANEKEAAKKEAREEEALHTTGNEEPSANAVPIPKLKDLTQQGAQSTGPQKPTDPPKKKAKGSGRFSLKSLTKERVGREIQMGKDGHDSVMDAIATRDVAHWNVVNFGHGFYEIRSFAS</sequence>
<proteinExistence type="predicted"/>
<dbReference type="InterPro" id="IPR012337">
    <property type="entry name" value="RNaseH-like_sf"/>
</dbReference>
<evidence type="ECO:0000313" key="8">
    <source>
        <dbReference type="EMBL" id="KAL2275651.1"/>
    </source>
</evidence>
<comment type="caution">
    <text evidence="8">The sequence shown here is derived from an EMBL/GenBank/DDBJ whole genome shotgun (WGS) entry which is preliminary data.</text>
</comment>
<keyword evidence="4" id="KW-0269">Exonuclease</keyword>
<accession>A0ABR4DZP0</accession>
<dbReference type="PANTHER" id="PTHR12801">
    <property type="entry name" value="RNA EXONUCLEASE REXO1 / RECO3 FAMILY MEMBER-RELATED"/>
    <property type="match status" value="1"/>
</dbReference>
<evidence type="ECO:0000256" key="2">
    <source>
        <dbReference type="ARBA" id="ARBA00022722"/>
    </source>
</evidence>
<keyword evidence="2" id="KW-0540">Nuclease</keyword>
<dbReference type="InterPro" id="IPR047021">
    <property type="entry name" value="REXO1/3/4-like"/>
</dbReference>
<name>A0ABR4DZP0_9PEZI</name>